<dbReference type="Proteomes" id="UP000494163">
    <property type="component" value="Chromosome 3L"/>
</dbReference>
<accession>A0A0M5IYZ4</accession>
<evidence type="ECO:0000313" key="3">
    <source>
        <dbReference type="EMBL" id="ALC44548.1"/>
    </source>
</evidence>
<dbReference type="OrthoDB" id="8049529at2759"/>
<reference evidence="3 4" key="1">
    <citation type="submission" date="2015-08" db="EMBL/GenBank/DDBJ databases">
        <title>Ancestral chromatin configuration constrains chromatin evolution on differentiating sex chromosomes in Drosophila.</title>
        <authorList>
            <person name="Zhou Q."/>
            <person name="Bachtrog D."/>
        </authorList>
    </citation>
    <scope>NUCLEOTIDE SEQUENCE [LARGE SCALE GENOMIC DNA]</scope>
    <source>
        <tissue evidence="3">Whole larvae</tissue>
    </source>
</reference>
<name>A0A0M5IYZ4_DROBS</name>
<proteinExistence type="predicted"/>
<feature type="region of interest" description="Disordered" evidence="1">
    <location>
        <begin position="116"/>
        <end position="159"/>
    </location>
</feature>
<dbReference type="EMBL" id="CP012525">
    <property type="protein sequence ID" value="ALC44548.1"/>
    <property type="molecule type" value="Genomic_DNA"/>
</dbReference>
<feature type="region of interest" description="Disordered" evidence="1">
    <location>
        <begin position="172"/>
        <end position="256"/>
    </location>
</feature>
<feature type="compositionally biased region" description="Low complexity" evidence="1">
    <location>
        <begin position="179"/>
        <end position="202"/>
    </location>
</feature>
<protein>
    <submittedName>
        <fullName evidence="3">CG14110</fullName>
    </submittedName>
</protein>
<feature type="compositionally biased region" description="Low complexity" evidence="1">
    <location>
        <begin position="222"/>
        <end position="252"/>
    </location>
</feature>
<evidence type="ECO:0000256" key="2">
    <source>
        <dbReference type="SAM" id="SignalP"/>
    </source>
</evidence>
<dbReference type="OMA" id="SAYVNNQ"/>
<dbReference type="AlphaFoldDB" id="A0A0M5IYZ4"/>
<organism evidence="3 4">
    <name type="scientific">Drosophila busckii</name>
    <name type="common">Fruit fly</name>
    <dbReference type="NCBI Taxonomy" id="30019"/>
    <lineage>
        <taxon>Eukaryota</taxon>
        <taxon>Metazoa</taxon>
        <taxon>Ecdysozoa</taxon>
        <taxon>Arthropoda</taxon>
        <taxon>Hexapoda</taxon>
        <taxon>Insecta</taxon>
        <taxon>Pterygota</taxon>
        <taxon>Neoptera</taxon>
        <taxon>Endopterygota</taxon>
        <taxon>Diptera</taxon>
        <taxon>Brachycera</taxon>
        <taxon>Muscomorpha</taxon>
        <taxon>Ephydroidea</taxon>
        <taxon>Drosophilidae</taxon>
        <taxon>Drosophila</taxon>
    </lineage>
</organism>
<keyword evidence="2" id="KW-0732">Signal</keyword>
<feature type="signal peptide" evidence="2">
    <location>
        <begin position="1"/>
        <end position="28"/>
    </location>
</feature>
<keyword evidence="4" id="KW-1185">Reference proteome</keyword>
<feature type="chain" id="PRO_5005803383" evidence="2">
    <location>
        <begin position="29"/>
        <end position="331"/>
    </location>
</feature>
<sequence>MLERRQRVRNYSWQLLLLLLLLVQEKQAAPTETTLEAVQQDLGVEARARIEPQDELLAEEEDLDGRSAYVNNQFVPNEPVELVDDEQNAPLYEILQKQMEQVLANTAPDVALYKDDKSKRQPAPQKPQFISSSVAAADEDYEEESMEAASGYNRPDALTPEEELPALGYQQPQLKPADAATTTSTSTSAPSTSSNQRNSPNRPSRRRSTTALPRTTQHRNVTTSSTTPLSSTTTATPTPTTVKPSSTLSSSPHDPHVLQQKRRIIFKTISTGSQFVNSPIGDLMIKFSIGYAKPLQALPISNQEALRALSSNLLRSREMQKLLKLSKVPRD</sequence>
<gene>
    <name evidence="3" type="ORF">Dbus_chr3Lg1714</name>
</gene>
<evidence type="ECO:0000313" key="4">
    <source>
        <dbReference type="Proteomes" id="UP000494163"/>
    </source>
</evidence>
<feature type="compositionally biased region" description="Acidic residues" evidence="1">
    <location>
        <begin position="137"/>
        <end position="146"/>
    </location>
</feature>
<evidence type="ECO:0000256" key="1">
    <source>
        <dbReference type="SAM" id="MobiDB-lite"/>
    </source>
</evidence>
<feature type="compositionally biased region" description="Polar residues" evidence="1">
    <location>
        <begin position="211"/>
        <end position="221"/>
    </location>
</feature>